<dbReference type="AlphaFoldDB" id="A0AAV3U4L9"/>
<comment type="caution">
    <text evidence="2">The sequence shown here is derived from an EMBL/GenBank/DDBJ whole genome shotgun (WGS) entry which is preliminary data.</text>
</comment>
<dbReference type="PANTHER" id="PTHR40115:SF1">
    <property type="entry name" value="INNER MEMBRANE PROTEIN WITH PEPSY TM HELIX"/>
    <property type="match status" value="1"/>
</dbReference>
<dbReference type="Pfam" id="PF16357">
    <property type="entry name" value="PepSY_TM_like_2"/>
    <property type="match status" value="1"/>
</dbReference>
<keyword evidence="3" id="KW-1185">Reference proteome</keyword>
<accession>A0AAV3U4L9</accession>
<dbReference type="InterPro" id="IPR032307">
    <property type="entry name" value="PepSY_TM-like_2"/>
</dbReference>
<organism evidence="2 3">
    <name type="scientific">Halioxenophilus aromaticivorans</name>
    <dbReference type="NCBI Taxonomy" id="1306992"/>
    <lineage>
        <taxon>Bacteria</taxon>
        <taxon>Pseudomonadati</taxon>
        <taxon>Pseudomonadota</taxon>
        <taxon>Gammaproteobacteria</taxon>
        <taxon>Alteromonadales</taxon>
        <taxon>Alteromonadaceae</taxon>
        <taxon>Halioxenophilus</taxon>
    </lineage>
</organism>
<dbReference type="Proteomes" id="UP001409585">
    <property type="component" value="Unassembled WGS sequence"/>
</dbReference>
<keyword evidence="1" id="KW-0812">Transmembrane</keyword>
<protein>
    <submittedName>
        <fullName evidence="2">PepSY-associated TM helix domain-containing protein</fullName>
    </submittedName>
</protein>
<feature type="transmembrane region" description="Helical" evidence="1">
    <location>
        <begin position="225"/>
        <end position="242"/>
    </location>
</feature>
<feature type="transmembrane region" description="Helical" evidence="1">
    <location>
        <begin position="192"/>
        <end position="213"/>
    </location>
</feature>
<name>A0AAV3U4L9_9ALTE</name>
<evidence type="ECO:0000313" key="2">
    <source>
        <dbReference type="EMBL" id="GAA4946858.1"/>
    </source>
</evidence>
<keyword evidence="1" id="KW-0472">Membrane</keyword>
<dbReference type="PANTHER" id="PTHR40115">
    <property type="entry name" value="INNER MEMBRANE PROTEIN WITH PEPSY TM HELIX"/>
    <property type="match status" value="1"/>
</dbReference>
<dbReference type="RefSeq" id="WP_345423309.1">
    <property type="nucleotide sequence ID" value="NZ_AP031496.1"/>
</dbReference>
<evidence type="ECO:0000313" key="3">
    <source>
        <dbReference type="Proteomes" id="UP001409585"/>
    </source>
</evidence>
<dbReference type="EMBL" id="BAABLX010000026">
    <property type="protein sequence ID" value="GAA4946858.1"/>
    <property type="molecule type" value="Genomic_DNA"/>
</dbReference>
<reference evidence="3" key="1">
    <citation type="journal article" date="2019" name="Int. J. Syst. Evol. Microbiol.">
        <title>The Global Catalogue of Microorganisms (GCM) 10K type strain sequencing project: providing services to taxonomists for standard genome sequencing and annotation.</title>
        <authorList>
            <consortium name="The Broad Institute Genomics Platform"/>
            <consortium name="The Broad Institute Genome Sequencing Center for Infectious Disease"/>
            <person name="Wu L."/>
            <person name="Ma J."/>
        </authorList>
    </citation>
    <scope>NUCLEOTIDE SEQUENCE [LARGE SCALE GENOMIC DNA]</scope>
    <source>
        <strain evidence="3">JCM 19134</strain>
    </source>
</reference>
<gene>
    <name evidence="2" type="ORF">GCM10025791_27850</name>
</gene>
<sequence>MYSNDNHYRVMSVSLILRQLGFSVSRAPAQFKVSFRVMKYRLPAGIFGTVRQWHWISSAVCLVGMLLFAGTGITLNHAASIEAKPNTHTLETPVPAALLSQAQAIMATANEQTPLPRALSAWLQQQGIQTSGRVVEWSEDEIYLAMPRPGGDAWLALDLTAGVLLYEDTHRGAISYLNDLHKGRNTGAAWRWFIDIFSVACVVFCITGLWLLYRHSKARPTTWPLVGLGLVIPVLLAILFVHG</sequence>
<proteinExistence type="predicted"/>
<evidence type="ECO:0000256" key="1">
    <source>
        <dbReference type="SAM" id="Phobius"/>
    </source>
</evidence>
<keyword evidence="1" id="KW-1133">Transmembrane helix</keyword>
<feature type="transmembrane region" description="Helical" evidence="1">
    <location>
        <begin position="53"/>
        <end position="75"/>
    </location>
</feature>